<comment type="cofactor">
    <cofactor evidence="1">
        <name>L-ascorbate</name>
        <dbReference type="ChEBI" id="CHEBI:38290"/>
    </cofactor>
</comment>
<evidence type="ECO:0000256" key="2">
    <source>
        <dbReference type="ARBA" id="ARBA00022723"/>
    </source>
</evidence>
<evidence type="ECO:0000256" key="4">
    <source>
        <dbReference type="ARBA" id="ARBA00023002"/>
    </source>
</evidence>
<evidence type="ECO:0000256" key="1">
    <source>
        <dbReference type="ARBA" id="ARBA00001961"/>
    </source>
</evidence>
<dbReference type="GO" id="GO:0051213">
    <property type="term" value="F:dioxygenase activity"/>
    <property type="evidence" value="ECO:0007669"/>
    <property type="project" value="UniProtKB-KW"/>
</dbReference>
<dbReference type="EMBL" id="JBANAX010000829">
    <property type="protein sequence ID" value="KAL1192225.1"/>
    <property type="molecule type" value="Genomic_DNA"/>
</dbReference>
<evidence type="ECO:0000256" key="6">
    <source>
        <dbReference type="SAM" id="MobiDB-lite"/>
    </source>
</evidence>
<dbReference type="InterPro" id="IPR005123">
    <property type="entry name" value="Oxoglu/Fe-dep_dioxygenase_dom"/>
</dbReference>
<evidence type="ECO:0000256" key="5">
    <source>
        <dbReference type="ARBA" id="ARBA00023004"/>
    </source>
</evidence>
<organism evidence="8 9">
    <name type="scientific">Cardamine amara subsp. amara</name>
    <dbReference type="NCBI Taxonomy" id="228776"/>
    <lineage>
        <taxon>Eukaryota</taxon>
        <taxon>Viridiplantae</taxon>
        <taxon>Streptophyta</taxon>
        <taxon>Embryophyta</taxon>
        <taxon>Tracheophyta</taxon>
        <taxon>Spermatophyta</taxon>
        <taxon>Magnoliopsida</taxon>
        <taxon>eudicotyledons</taxon>
        <taxon>Gunneridae</taxon>
        <taxon>Pentapetalae</taxon>
        <taxon>rosids</taxon>
        <taxon>malvids</taxon>
        <taxon>Brassicales</taxon>
        <taxon>Brassicaceae</taxon>
        <taxon>Cardamineae</taxon>
        <taxon>Cardamine</taxon>
    </lineage>
</organism>
<accession>A0ABD0ZTC2</accession>
<keyword evidence="9" id="KW-1185">Reference proteome</keyword>
<dbReference type="SMART" id="SM00702">
    <property type="entry name" value="P4Hc"/>
    <property type="match status" value="1"/>
</dbReference>
<comment type="caution">
    <text evidence="8">The sequence shown here is derived from an EMBL/GenBank/DDBJ whole genome shotgun (WGS) entry which is preliminary data.</text>
</comment>
<protein>
    <submittedName>
        <fullName evidence="8">2-oxoglutarate and iron-dependent oxygenase domain-containing protein ICU11</fullName>
    </submittedName>
</protein>
<dbReference type="Gene3D" id="2.60.120.620">
    <property type="entry name" value="q2cbj1_9rhob like domain"/>
    <property type="match status" value="1"/>
</dbReference>
<dbReference type="Proteomes" id="UP001558713">
    <property type="component" value="Unassembled WGS sequence"/>
</dbReference>
<dbReference type="PANTHER" id="PTHR24014:SF8">
    <property type="entry name" value="2-OXOGLUTARATE AND IRON-DEPENDENT OXYGENASE DOMAIN-CONTAINING PROTEIN ICU11"/>
    <property type="match status" value="1"/>
</dbReference>
<evidence type="ECO:0000313" key="8">
    <source>
        <dbReference type="EMBL" id="KAL1192225.1"/>
    </source>
</evidence>
<proteinExistence type="predicted"/>
<name>A0ABD0ZTC2_CARAN</name>
<dbReference type="GO" id="GO:0046872">
    <property type="term" value="F:metal ion binding"/>
    <property type="evidence" value="ECO:0007669"/>
    <property type="project" value="UniProtKB-KW"/>
</dbReference>
<gene>
    <name evidence="8" type="ORF">V5N11_032690</name>
</gene>
<feature type="domain" description="Fe2OG dioxygenase" evidence="7">
    <location>
        <begin position="245"/>
        <end position="344"/>
    </location>
</feature>
<keyword evidence="4" id="KW-0560">Oxidoreductase</keyword>
<dbReference type="PANTHER" id="PTHR24014">
    <property type="entry name" value="2-OXOGLUTARATE AND IRON-DEPENDENT OXYGENASE DOMAIN-CONTAINING PROTEIN 2"/>
    <property type="match status" value="1"/>
</dbReference>
<feature type="compositionally biased region" description="Low complexity" evidence="6">
    <location>
        <begin position="21"/>
        <end position="30"/>
    </location>
</feature>
<keyword evidence="5" id="KW-0408">Iron</keyword>
<evidence type="ECO:0000259" key="7">
    <source>
        <dbReference type="PROSITE" id="PS51471"/>
    </source>
</evidence>
<dbReference type="AlphaFoldDB" id="A0ABD0ZTC2"/>
<keyword evidence="2" id="KW-0479">Metal-binding</keyword>
<keyword evidence="3" id="KW-0223">Dioxygenase</keyword>
<reference evidence="8 9" key="1">
    <citation type="submission" date="2024-04" db="EMBL/GenBank/DDBJ databases">
        <title>Genome assembly C_amara_ONT_v2.</title>
        <authorList>
            <person name="Yant L."/>
            <person name="Moore C."/>
            <person name="Slenker M."/>
        </authorList>
    </citation>
    <scope>NUCLEOTIDE SEQUENCE [LARGE SCALE GENOMIC DNA]</scope>
    <source>
        <tissue evidence="8">Leaf</tissue>
    </source>
</reference>
<dbReference type="InterPro" id="IPR006620">
    <property type="entry name" value="Pro_4_hyd_alph"/>
</dbReference>
<evidence type="ECO:0000256" key="3">
    <source>
        <dbReference type="ARBA" id="ARBA00022964"/>
    </source>
</evidence>
<feature type="region of interest" description="Disordered" evidence="6">
    <location>
        <begin position="1"/>
        <end position="36"/>
    </location>
</feature>
<dbReference type="PROSITE" id="PS51471">
    <property type="entry name" value="FE2OG_OXY"/>
    <property type="match status" value="1"/>
</dbReference>
<sequence>MCNQSRLRSMALDSSGKQSEQQQQQQQQQQARVSSEIGDAERYKLRRFPNAEHEPENYEDLPLEFCPALFSSLERYLPEELLNSTRIDKASFMRRLLLQYSPDTERIRIVRHREYRDKILSSYRRLHGEIYNLDPTSFFAPSFLRAVSRKTEHSFRSIMVEQSPGIFTFEMLNPRFCEMLLAEVEHMEKWVYDTRSTIMRPNTLNKFGVVLDDFGFDSMLQKLVDDFINPISKALFPEVSGSSLDSHHGFIVEYGKDRDVDLGFHVDDSEVSLNVCLGKQFTGGELYFRGVRCDNHVNSDSTEKEVYDYFHVPGHAVLHRGRHRHGARATTSGHRVNLILWCRSSTFREMKKYQSDFSSWCGECKSEKQRRQRESVNATKEVLLRRAAEKTLVELASKSCAD</sequence>
<dbReference type="Pfam" id="PF25238">
    <property type="entry name" value="OGFOD2-like"/>
    <property type="match status" value="1"/>
</dbReference>
<evidence type="ECO:0000313" key="9">
    <source>
        <dbReference type="Proteomes" id="UP001558713"/>
    </source>
</evidence>